<protein>
    <recommendedName>
        <fullName evidence="2 4">peptidylprolyl isomerase</fullName>
        <ecNumber evidence="2 4">5.2.1.8</ecNumber>
    </recommendedName>
</protein>
<dbReference type="SUPFAM" id="SSF54534">
    <property type="entry name" value="FKBP-like"/>
    <property type="match status" value="1"/>
</dbReference>
<dbReference type="RefSeq" id="WP_386104428.1">
    <property type="nucleotide sequence ID" value="NZ_JBHTJR010000014.1"/>
</dbReference>
<evidence type="ECO:0000256" key="6">
    <source>
        <dbReference type="SAM" id="SignalP"/>
    </source>
</evidence>
<evidence type="ECO:0000256" key="5">
    <source>
        <dbReference type="SAM" id="MobiDB-lite"/>
    </source>
</evidence>
<gene>
    <name evidence="8" type="ORF">ACFQ1U_01130</name>
</gene>
<feature type="chain" id="PRO_5046990729" description="peptidylprolyl isomerase" evidence="6">
    <location>
        <begin position="22"/>
        <end position="297"/>
    </location>
</feature>
<keyword evidence="9" id="KW-1185">Reference proteome</keyword>
<comment type="caution">
    <text evidence="8">The sequence shown here is derived from an EMBL/GenBank/DDBJ whole genome shotgun (WGS) entry which is preliminary data.</text>
</comment>
<evidence type="ECO:0000256" key="4">
    <source>
        <dbReference type="PROSITE-ProRule" id="PRU00277"/>
    </source>
</evidence>
<organism evidence="8 9">
    <name type="scientific">Tenacibaculum geojense</name>
    <dbReference type="NCBI Taxonomy" id="915352"/>
    <lineage>
        <taxon>Bacteria</taxon>
        <taxon>Pseudomonadati</taxon>
        <taxon>Bacteroidota</taxon>
        <taxon>Flavobacteriia</taxon>
        <taxon>Flavobacteriales</taxon>
        <taxon>Flavobacteriaceae</taxon>
        <taxon>Tenacibaculum</taxon>
    </lineage>
</organism>
<feature type="compositionally biased region" description="Basic and acidic residues" evidence="5">
    <location>
        <begin position="263"/>
        <end position="276"/>
    </location>
</feature>
<feature type="domain" description="PPIase FKBP-type" evidence="7">
    <location>
        <begin position="112"/>
        <end position="213"/>
    </location>
</feature>
<name>A0ABW3JMU3_9FLAO</name>
<keyword evidence="3 4" id="KW-0697">Rotamase</keyword>
<feature type="region of interest" description="Disordered" evidence="5">
    <location>
        <begin position="263"/>
        <end position="297"/>
    </location>
</feature>
<sequence length="297" mass="32842">MTKFRYLLVVAFIGLIVACGGDGGSTVDNFDHASQSVIDNDSLVSFFKKHYFDVATDSVKPLIDGETALFDDENLKIQEVTETIDEEDIDFTLYYYVINEGVNDDKGYPSVVDSVFVNYSGQRVVRTDSLSASNFDANNRLWFALSGVIRGWSYGFTHFKGGVNVTGNGPITYENPGKGILFIPSGLAYRNVGSGSILPNEPLMFYIELLDLVPETDIDGDGVPSIYEDIDGDGKPWNDDTDGDFSANMFDSDDDGDLILTRFEDANNDGDPRNDFSDPDNPTLPDYLNRNIRVSNQ</sequence>
<proteinExistence type="predicted"/>
<keyword evidence="6" id="KW-0732">Signal</keyword>
<comment type="catalytic activity">
    <reaction evidence="1 4">
        <text>[protein]-peptidylproline (omega=180) = [protein]-peptidylproline (omega=0)</text>
        <dbReference type="Rhea" id="RHEA:16237"/>
        <dbReference type="Rhea" id="RHEA-COMP:10747"/>
        <dbReference type="Rhea" id="RHEA-COMP:10748"/>
        <dbReference type="ChEBI" id="CHEBI:83833"/>
        <dbReference type="ChEBI" id="CHEBI:83834"/>
        <dbReference type="EC" id="5.2.1.8"/>
    </reaction>
</comment>
<keyword evidence="4 8" id="KW-0413">Isomerase</keyword>
<dbReference type="EC" id="5.2.1.8" evidence="2 4"/>
<evidence type="ECO:0000313" key="8">
    <source>
        <dbReference type="EMBL" id="MFD0991793.1"/>
    </source>
</evidence>
<dbReference type="EMBL" id="JBHTJR010000014">
    <property type="protein sequence ID" value="MFD0991793.1"/>
    <property type="molecule type" value="Genomic_DNA"/>
</dbReference>
<accession>A0ABW3JMU3</accession>
<dbReference type="InterPro" id="IPR046357">
    <property type="entry name" value="PPIase_dom_sf"/>
</dbReference>
<dbReference type="Proteomes" id="UP001597062">
    <property type="component" value="Unassembled WGS sequence"/>
</dbReference>
<feature type="signal peptide" evidence="6">
    <location>
        <begin position="1"/>
        <end position="21"/>
    </location>
</feature>
<dbReference type="InterPro" id="IPR001179">
    <property type="entry name" value="PPIase_FKBP_dom"/>
</dbReference>
<dbReference type="GO" id="GO:0003755">
    <property type="term" value="F:peptidyl-prolyl cis-trans isomerase activity"/>
    <property type="evidence" value="ECO:0007669"/>
    <property type="project" value="UniProtKB-EC"/>
</dbReference>
<evidence type="ECO:0000259" key="7">
    <source>
        <dbReference type="PROSITE" id="PS50059"/>
    </source>
</evidence>
<reference evidence="9" key="1">
    <citation type="journal article" date="2019" name="Int. J. Syst. Evol. Microbiol.">
        <title>The Global Catalogue of Microorganisms (GCM) 10K type strain sequencing project: providing services to taxonomists for standard genome sequencing and annotation.</title>
        <authorList>
            <consortium name="The Broad Institute Genomics Platform"/>
            <consortium name="The Broad Institute Genome Sequencing Center for Infectious Disease"/>
            <person name="Wu L."/>
            <person name="Ma J."/>
        </authorList>
    </citation>
    <scope>NUCLEOTIDE SEQUENCE [LARGE SCALE GENOMIC DNA]</scope>
    <source>
        <strain evidence="9">CCUG 60527</strain>
    </source>
</reference>
<evidence type="ECO:0000313" key="9">
    <source>
        <dbReference type="Proteomes" id="UP001597062"/>
    </source>
</evidence>
<dbReference type="Gene3D" id="3.10.50.40">
    <property type="match status" value="1"/>
</dbReference>
<evidence type="ECO:0000256" key="3">
    <source>
        <dbReference type="ARBA" id="ARBA00023110"/>
    </source>
</evidence>
<dbReference type="PROSITE" id="PS51257">
    <property type="entry name" value="PROKAR_LIPOPROTEIN"/>
    <property type="match status" value="1"/>
</dbReference>
<evidence type="ECO:0000256" key="1">
    <source>
        <dbReference type="ARBA" id="ARBA00000971"/>
    </source>
</evidence>
<dbReference type="PROSITE" id="PS50059">
    <property type="entry name" value="FKBP_PPIASE"/>
    <property type="match status" value="1"/>
</dbReference>
<evidence type="ECO:0000256" key="2">
    <source>
        <dbReference type="ARBA" id="ARBA00013194"/>
    </source>
</evidence>